<dbReference type="SUPFAM" id="SSF47364">
    <property type="entry name" value="Domain of the SRP/SRP receptor G-proteins"/>
    <property type="match status" value="1"/>
</dbReference>
<sequence length="132" mass="15318">MFWTLMATEMKKKFFGILWEGAQPIYFEMERTAAKLVQFETKFSRICRLAPISPHLLASRRAKARHLTRDLLEDLARVLNSMLKEVCAALLEADVNISLVKELRDNMKSVKMRKIYGALQNSLVSSMFYPFL</sequence>
<proteinExistence type="predicted"/>
<dbReference type="GO" id="GO:0006614">
    <property type="term" value="P:SRP-dependent cotranslational protein targeting to membrane"/>
    <property type="evidence" value="ECO:0007669"/>
    <property type="project" value="InterPro"/>
</dbReference>
<dbReference type="InterPro" id="IPR036225">
    <property type="entry name" value="SRP/SRP_N"/>
</dbReference>
<dbReference type="Pfam" id="PF02881">
    <property type="entry name" value="SRP54_N"/>
    <property type="match status" value="1"/>
</dbReference>
<dbReference type="GO" id="GO:0005525">
    <property type="term" value="F:GTP binding"/>
    <property type="evidence" value="ECO:0007669"/>
    <property type="project" value="InterPro"/>
</dbReference>
<dbReference type="InterPro" id="IPR042101">
    <property type="entry name" value="SRP54_N_sf"/>
</dbReference>
<keyword evidence="2" id="KW-1185">Reference proteome</keyword>
<feature type="domain" description="Signal recognition particle SRP54 helical bundle" evidence="1">
    <location>
        <begin position="78"/>
        <end position="111"/>
    </location>
</feature>
<evidence type="ECO:0000259" key="1">
    <source>
        <dbReference type="Pfam" id="PF02881"/>
    </source>
</evidence>
<evidence type="ECO:0000313" key="3">
    <source>
        <dbReference type="WBParaSite" id="nRc.2.0.1.t00208-RA"/>
    </source>
</evidence>
<organism evidence="2 3">
    <name type="scientific">Romanomermis culicivorax</name>
    <name type="common">Nematode worm</name>
    <dbReference type="NCBI Taxonomy" id="13658"/>
    <lineage>
        <taxon>Eukaryota</taxon>
        <taxon>Metazoa</taxon>
        <taxon>Ecdysozoa</taxon>
        <taxon>Nematoda</taxon>
        <taxon>Enoplea</taxon>
        <taxon>Dorylaimia</taxon>
        <taxon>Mermithida</taxon>
        <taxon>Mermithoidea</taxon>
        <taxon>Mermithidae</taxon>
        <taxon>Romanomermis</taxon>
    </lineage>
</organism>
<dbReference type="AlphaFoldDB" id="A0A915HFM9"/>
<dbReference type="Gene3D" id="1.20.120.140">
    <property type="entry name" value="Signal recognition particle SRP54, nucleotide-binding domain"/>
    <property type="match status" value="1"/>
</dbReference>
<protein>
    <submittedName>
        <fullName evidence="3">Signal recognition particle SRP54 helical bundle domain-containing protein</fullName>
    </submittedName>
</protein>
<evidence type="ECO:0000313" key="2">
    <source>
        <dbReference type="Proteomes" id="UP000887565"/>
    </source>
</evidence>
<dbReference type="InterPro" id="IPR013822">
    <property type="entry name" value="Signal_recog_particl_SRP54_hlx"/>
</dbReference>
<dbReference type="Proteomes" id="UP000887565">
    <property type="component" value="Unplaced"/>
</dbReference>
<accession>A0A915HFM9</accession>
<reference evidence="3" key="1">
    <citation type="submission" date="2022-11" db="UniProtKB">
        <authorList>
            <consortium name="WormBaseParasite"/>
        </authorList>
    </citation>
    <scope>IDENTIFICATION</scope>
</reference>
<dbReference type="WBParaSite" id="nRc.2.0.1.t00208-RA">
    <property type="protein sequence ID" value="nRc.2.0.1.t00208-RA"/>
    <property type="gene ID" value="nRc.2.0.1.g00208"/>
</dbReference>
<name>A0A915HFM9_ROMCU</name>